<evidence type="ECO:0000313" key="2">
    <source>
        <dbReference type="Proteomes" id="UP001138460"/>
    </source>
</evidence>
<dbReference type="EMBL" id="NWTM01000001">
    <property type="protein sequence ID" value="RYC46156.1"/>
    <property type="molecule type" value="Genomic_DNA"/>
</dbReference>
<dbReference type="GO" id="GO:0003677">
    <property type="term" value="F:DNA binding"/>
    <property type="evidence" value="ECO:0007669"/>
    <property type="project" value="UniProtKB-KW"/>
</dbReference>
<dbReference type="AlphaFoldDB" id="A0A9X8JLZ1"/>
<gene>
    <name evidence="1" type="ORF">CLR69_01180</name>
</gene>
<comment type="caution">
    <text evidence="1">The sequence shown here is derived from an EMBL/GenBank/DDBJ whole genome shotgun (WGS) entry which is preliminary data.</text>
</comment>
<reference evidence="1 2" key="1">
    <citation type="journal article" date="2018" name="Syst. Appl. Microbiol.">
        <title>Pectobacterium zantedeschiae sp. nov. a new species of a soft rot pathogen isolated from Calla lily (Zantedeschia spp.).</title>
        <authorList>
            <person name="Waleron M."/>
            <person name="Misztak A."/>
            <person name="Waleron M."/>
            <person name="Franczuk M."/>
            <person name="Jonca J."/>
            <person name="Wielgomas B."/>
            <person name="Mikicinski A."/>
            <person name="Popovic T."/>
            <person name="Waleron K."/>
        </authorList>
    </citation>
    <scope>NUCLEOTIDE SEQUENCE [LARGE SCALE GENOMIC DNA]</scope>
    <source>
        <strain evidence="1 2">9M</strain>
    </source>
</reference>
<dbReference type="Proteomes" id="UP001138460">
    <property type="component" value="Unassembled WGS sequence"/>
</dbReference>
<evidence type="ECO:0000313" key="1">
    <source>
        <dbReference type="EMBL" id="RYC46156.1"/>
    </source>
</evidence>
<dbReference type="OrthoDB" id="5297660at2"/>
<protein>
    <submittedName>
        <fullName evidence="1">DNA-binding protein</fullName>
    </submittedName>
</protein>
<accession>A0A9X8JLZ1</accession>
<name>A0A9X8JLZ1_9GAMM</name>
<organism evidence="1 2">
    <name type="scientific">Pectobacterium zantedeschiae</name>
    <dbReference type="NCBI Taxonomy" id="2034769"/>
    <lineage>
        <taxon>Bacteria</taxon>
        <taxon>Pseudomonadati</taxon>
        <taxon>Pseudomonadota</taxon>
        <taxon>Gammaproteobacteria</taxon>
        <taxon>Enterobacterales</taxon>
        <taxon>Pectobacteriaceae</taxon>
        <taxon>Pectobacterium</taxon>
    </lineage>
</organism>
<proteinExistence type="predicted"/>
<keyword evidence="2" id="KW-1185">Reference proteome</keyword>
<sequence>MLDDPIIYTRDILERYGISPKTLWKWRDREKMPTCFKEPFPAPAVPGNPNRWRESDVLSWEARNSAGC</sequence>
<keyword evidence="1" id="KW-0238">DNA-binding</keyword>